<gene>
    <name evidence="1" type="ORF">MAR_004052</name>
</gene>
<sequence length="182" mass="20440">FTVALYLVPQLINHSGDVPPNPGPLSESSDQTSTLSYSALINTGLGIMCLNIQSLKPELHLLEINAQPYDILIQDRVDGGVTIYLRDGLNYRKRPDLSVFGVECVWIPLNTYTDPHNSNNNHWSLLKEGTDKRFSERVDNVIVTCDFNVNILKSPTNKMSNLIASYNTEQLVSSPTHYTKKY</sequence>
<evidence type="ECO:0000313" key="2">
    <source>
        <dbReference type="Proteomes" id="UP001164746"/>
    </source>
</evidence>
<feature type="non-terminal residue" evidence="1">
    <location>
        <position position="1"/>
    </location>
</feature>
<organism evidence="1 2">
    <name type="scientific">Mya arenaria</name>
    <name type="common">Soft-shell clam</name>
    <dbReference type="NCBI Taxonomy" id="6604"/>
    <lineage>
        <taxon>Eukaryota</taxon>
        <taxon>Metazoa</taxon>
        <taxon>Spiralia</taxon>
        <taxon>Lophotrochozoa</taxon>
        <taxon>Mollusca</taxon>
        <taxon>Bivalvia</taxon>
        <taxon>Autobranchia</taxon>
        <taxon>Heteroconchia</taxon>
        <taxon>Euheterodonta</taxon>
        <taxon>Imparidentia</taxon>
        <taxon>Neoheterodontei</taxon>
        <taxon>Myida</taxon>
        <taxon>Myoidea</taxon>
        <taxon>Myidae</taxon>
        <taxon>Mya</taxon>
    </lineage>
</organism>
<dbReference type="Proteomes" id="UP001164746">
    <property type="component" value="Chromosome 9"/>
</dbReference>
<feature type="non-terminal residue" evidence="1">
    <location>
        <position position="182"/>
    </location>
</feature>
<accession>A0ABY7EYK7</accession>
<protein>
    <submittedName>
        <fullName evidence="1">Uncharacterized protein</fullName>
    </submittedName>
</protein>
<dbReference type="EMBL" id="CP111020">
    <property type="protein sequence ID" value="WAR13947.1"/>
    <property type="molecule type" value="Genomic_DNA"/>
</dbReference>
<proteinExistence type="predicted"/>
<name>A0ABY7EYK7_MYAAR</name>
<evidence type="ECO:0000313" key="1">
    <source>
        <dbReference type="EMBL" id="WAR13947.1"/>
    </source>
</evidence>
<keyword evidence="2" id="KW-1185">Reference proteome</keyword>
<reference evidence="1" key="1">
    <citation type="submission" date="2022-11" db="EMBL/GenBank/DDBJ databases">
        <title>Centuries of genome instability and evolution in soft-shell clam transmissible cancer (bioRxiv).</title>
        <authorList>
            <person name="Hart S.F.M."/>
            <person name="Yonemitsu M.A."/>
            <person name="Giersch R.M."/>
            <person name="Beal B.F."/>
            <person name="Arriagada G."/>
            <person name="Davis B.W."/>
            <person name="Ostrander E.A."/>
            <person name="Goff S.P."/>
            <person name="Metzger M.J."/>
        </authorList>
    </citation>
    <scope>NUCLEOTIDE SEQUENCE</scope>
    <source>
        <strain evidence="1">MELC-2E11</strain>
        <tissue evidence="1">Siphon/mantle</tissue>
    </source>
</reference>